<name>A0AAD8GQL8_9APIA</name>
<dbReference type="GO" id="GO:0003700">
    <property type="term" value="F:DNA-binding transcription factor activity"/>
    <property type="evidence" value="ECO:0007669"/>
    <property type="project" value="InterPro"/>
</dbReference>
<dbReference type="EMBL" id="JAUIZM010000013">
    <property type="protein sequence ID" value="KAK1353302.1"/>
    <property type="molecule type" value="Genomic_DNA"/>
</dbReference>
<protein>
    <submittedName>
        <fullName evidence="1">Uncharacterized protein</fullName>
    </submittedName>
</protein>
<dbReference type="Proteomes" id="UP001237642">
    <property type="component" value="Unassembled WGS sequence"/>
</dbReference>
<organism evidence="1 2">
    <name type="scientific">Heracleum sosnowskyi</name>
    <dbReference type="NCBI Taxonomy" id="360622"/>
    <lineage>
        <taxon>Eukaryota</taxon>
        <taxon>Viridiplantae</taxon>
        <taxon>Streptophyta</taxon>
        <taxon>Embryophyta</taxon>
        <taxon>Tracheophyta</taxon>
        <taxon>Spermatophyta</taxon>
        <taxon>Magnoliopsida</taxon>
        <taxon>eudicotyledons</taxon>
        <taxon>Gunneridae</taxon>
        <taxon>Pentapetalae</taxon>
        <taxon>asterids</taxon>
        <taxon>campanulids</taxon>
        <taxon>Apiales</taxon>
        <taxon>Apiaceae</taxon>
        <taxon>Apioideae</taxon>
        <taxon>apioid superclade</taxon>
        <taxon>Tordylieae</taxon>
        <taxon>Tordyliinae</taxon>
        <taxon>Heracleum</taxon>
    </lineage>
</organism>
<reference evidence="1" key="1">
    <citation type="submission" date="2023-02" db="EMBL/GenBank/DDBJ databases">
        <title>Genome of toxic invasive species Heracleum sosnowskyi carries increased number of genes despite the absence of recent whole-genome duplications.</title>
        <authorList>
            <person name="Schelkunov M."/>
            <person name="Shtratnikova V."/>
            <person name="Makarenko M."/>
            <person name="Klepikova A."/>
            <person name="Omelchenko D."/>
            <person name="Novikova G."/>
            <person name="Obukhova E."/>
            <person name="Bogdanov V."/>
            <person name="Penin A."/>
            <person name="Logacheva M."/>
        </authorList>
    </citation>
    <scope>NUCLEOTIDE SEQUENCE</scope>
    <source>
        <strain evidence="1">Hsosn_3</strain>
        <tissue evidence="1">Leaf</tissue>
    </source>
</reference>
<comment type="caution">
    <text evidence="1">The sequence shown here is derived from an EMBL/GenBank/DDBJ whole genome shotgun (WGS) entry which is preliminary data.</text>
</comment>
<dbReference type="PANTHER" id="PTHR31499:SF80">
    <property type="entry name" value="HTH MYB-TYPE DOMAIN-CONTAINING PROTEIN"/>
    <property type="match status" value="1"/>
</dbReference>
<evidence type="ECO:0000313" key="2">
    <source>
        <dbReference type="Proteomes" id="UP001237642"/>
    </source>
</evidence>
<dbReference type="InterPro" id="IPR046955">
    <property type="entry name" value="PHR1-like"/>
</dbReference>
<accession>A0AAD8GQL8</accession>
<evidence type="ECO:0000313" key="1">
    <source>
        <dbReference type="EMBL" id="KAK1353302.1"/>
    </source>
</evidence>
<sequence length="254" mass="28457">MTEICAQFAGAGKSSQQAWGSERATPKGVLKQMKVEARYKPESVEGSSDKNQNLLGVLSSHDSKKYNQDYRVFPKVYLHSVGTRCTVHKATNKKLKTKDYSTVLFIFSELGSKGAGFCFLLCAVDFLVKDKATYWIRQHLIQKNLQLRLEEQGRCLQMMFEKQQMSGTDNPSAESTETNENNPAQVELKTTQLHYQATRHSPDDIDTVLEVIEGGSDKFKDARKAPEIEDSEGLWANVTGSCTVQPENPVILID</sequence>
<keyword evidence="2" id="KW-1185">Reference proteome</keyword>
<gene>
    <name evidence="1" type="ORF">POM88_052437</name>
</gene>
<reference evidence="1" key="2">
    <citation type="submission" date="2023-05" db="EMBL/GenBank/DDBJ databases">
        <authorList>
            <person name="Schelkunov M.I."/>
        </authorList>
    </citation>
    <scope>NUCLEOTIDE SEQUENCE</scope>
    <source>
        <strain evidence="1">Hsosn_3</strain>
        <tissue evidence="1">Leaf</tissue>
    </source>
</reference>
<dbReference type="PANTHER" id="PTHR31499">
    <property type="entry name" value="MYB FAMILY TRANSCRIPTION FACTOR PHL11"/>
    <property type="match status" value="1"/>
</dbReference>
<dbReference type="AlphaFoldDB" id="A0AAD8GQL8"/>
<proteinExistence type="predicted"/>